<keyword evidence="5" id="KW-0732">Signal</keyword>
<proteinExistence type="inferred from homology"/>
<keyword evidence="15" id="KW-1185">Reference proteome</keyword>
<comment type="similarity">
    <text evidence="4 10">Belongs to the glycosyl hydrolase 31 family.</text>
</comment>
<dbReference type="AlphaFoldDB" id="A0A9N9C883"/>
<dbReference type="InterPro" id="IPR037200">
    <property type="entry name" value="Isy1_sf"/>
</dbReference>
<feature type="domain" description="Glycosyl hydrolase family 31 C-terminal" evidence="13">
    <location>
        <begin position="374"/>
        <end position="461"/>
    </location>
</feature>
<dbReference type="Pfam" id="PF21365">
    <property type="entry name" value="Glyco_hydro_31_3rd"/>
    <property type="match status" value="1"/>
</dbReference>
<accession>A0A9N9C883</accession>
<dbReference type="Pfam" id="PF01055">
    <property type="entry name" value="Glyco_hydro_31_2nd"/>
    <property type="match status" value="1"/>
</dbReference>
<dbReference type="GO" id="GO:0017177">
    <property type="term" value="C:glucosidase II complex"/>
    <property type="evidence" value="ECO:0007669"/>
    <property type="project" value="TreeGrafter"/>
</dbReference>
<dbReference type="InterPro" id="IPR013780">
    <property type="entry name" value="Glyco_hydro_b"/>
</dbReference>
<dbReference type="EMBL" id="CAJVPI010001024">
    <property type="protein sequence ID" value="CAG8589926.1"/>
    <property type="molecule type" value="Genomic_DNA"/>
</dbReference>
<keyword evidence="8" id="KW-0539">Nucleus</keyword>
<dbReference type="GO" id="GO:0005975">
    <property type="term" value="P:carbohydrate metabolic process"/>
    <property type="evidence" value="ECO:0007669"/>
    <property type="project" value="InterPro"/>
</dbReference>
<dbReference type="SUPFAM" id="SSF51445">
    <property type="entry name" value="(Trans)glycosidases"/>
    <property type="match status" value="1"/>
</dbReference>
<feature type="domain" description="Glycoside hydrolase family 31 TIM barrel" evidence="11">
    <location>
        <begin position="31"/>
        <end position="366"/>
    </location>
</feature>
<dbReference type="InterPro" id="IPR033403">
    <property type="entry name" value="DUF5110"/>
</dbReference>
<dbReference type="InterPro" id="IPR000322">
    <property type="entry name" value="Glyco_hydro_31_TIM"/>
</dbReference>
<dbReference type="Pfam" id="PF17137">
    <property type="entry name" value="DUF5110"/>
    <property type="match status" value="1"/>
</dbReference>
<dbReference type="InterPro" id="IPR030458">
    <property type="entry name" value="Glyco_hydro_31_AS"/>
</dbReference>
<dbReference type="PROSITE" id="PS00129">
    <property type="entry name" value="GLYCOSYL_HYDROL_F31_1"/>
    <property type="match status" value="1"/>
</dbReference>
<name>A0A9N9C883_9GLOM</name>
<evidence type="ECO:0000256" key="3">
    <source>
        <dbReference type="ARBA" id="ARBA00007002"/>
    </source>
</evidence>
<keyword evidence="9 10" id="KW-0326">Glycosidase</keyword>
<dbReference type="InterPro" id="IPR009360">
    <property type="entry name" value="Isy1"/>
</dbReference>
<evidence type="ECO:0000259" key="11">
    <source>
        <dbReference type="Pfam" id="PF01055"/>
    </source>
</evidence>
<evidence type="ECO:0000256" key="2">
    <source>
        <dbReference type="ARBA" id="ARBA00004881"/>
    </source>
</evidence>
<evidence type="ECO:0000256" key="4">
    <source>
        <dbReference type="ARBA" id="ARBA00007806"/>
    </source>
</evidence>
<evidence type="ECO:0000313" key="15">
    <source>
        <dbReference type="Proteomes" id="UP000789739"/>
    </source>
</evidence>
<comment type="pathway">
    <text evidence="2">Glycan metabolism.</text>
</comment>
<dbReference type="OrthoDB" id="3237269at2759"/>
<dbReference type="InterPro" id="IPR029012">
    <property type="entry name" value="Helix_hairpin_bin_sf"/>
</dbReference>
<evidence type="ECO:0000256" key="9">
    <source>
        <dbReference type="ARBA" id="ARBA00023295"/>
    </source>
</evidence>
<evidence type="ECO:0000256" key="10">
    <source>
        <dbReference type="RuleBase" id="RU361185"/>
    </source>
</evidence>
<dbReference type="Gene3D" id="2.60.40.1180">
    <property type="entry name" value="Golgi alpha-mannosidase II"/>
    <property type="match status" value="2"/>
</dbReference>
<dbReference type="InterPro" id="IPR048395">
    <property type="entry name" value="Glyco_hydro_31_C"/>
</dbReference>
<evidence type="ECO:0000259" key="13">
    <source>
        <dbReference type="Pfam" id="PF21365"/>
    </source>
</evidence>
<dbReference type="CDD" id="cd06603">
    <property type="entry name" value="GH31_GANC_GANAB_alpha"/>
    <property type="match status" value="1"/>
</dbReference>
<organism evidence="14 15">
    <name type="scientific">Paraglomus brasilianum</name>
    <dbReference type="NCBI Taxonomy" id="144538"/>
    <lineage>
        <taxon>Eukaryota</taxon>
        <taxon>Fungi</taxon>
        <taxon>Fungi incertae sedis</taxon>
        <taxon>Mucoromycota</taxon>
        <taxon>Glomeromycotina</taxon>
        <taxon>Glomeromycetes</taxon>
        <taxon>Paraglomerales</taxon>
        <taxon>Paraglomeraceae</taxon>
        <taxon>Paraglomus</taxon>
    </lineage>
</organism>
<protein>
    <submittedName>
        <fullName evidence="14">10047_t:CDS:1</fullName>
    </submittedName>
</protein>
<keyword evidence="7" id="KW-0325">Glycoprotein</keyword>
<dbReference type="FunFam" id="3.20.20.80:FF:000046">
    <property type="entry name" value="Glucosidase alpha, neutral C"/>
    <property type="match status" value="1"/>
</dbReference>
<gene>
    <name evidence="14" type="ORF">PBRASI_LOCUS7071</name>
</gene>
<comment type="similarity">
    <text evidence="3">Belongs to the ISY1 family.</text>
</comment>
<reference evidence="14" key="1">
    <citation type="submission" date="2021-06" db="EMBL/GenBank/DDBJ databases">
        <authorList>
            <person name="Kallberg Y."/>
            <person name="Tangrot J."/>
            <person name="Rosling A."/>
        </authorList>
    </citation>
    <scope>NUCLEOTIDE SEQUENCE</scope>
    <source>
        <strain evidence="14">BR232B</strain>
    </source>
</reference>
<dbReference type="GO" id="GO:0006491">
    <property type="term" value="P:N-glycan processing"/>
    <property type="evidence" value="ECO:0007669"/>
    <property type="project" value="TreeGrafter"/>
</dbReference>
<dbReference type="PANTHER" id="PTHR22762">
    <property type="entry name" value="ALPHA-GLUCOSIDASE"/>
    <property type="match status" value="1"/>
</dbReference>
<dbReference type="Gene3D" id="1.10.287.660">
    <property type="entry name" value="Helix hairpin bin"/>
    <property type="match status" value="1"/>
</dbReference>
<dbReference type="SUPFAM" id="SSF51011">
    <property type="entry name" value="Glycosyl hydrolase domain"/>
    <property type="match status" value="1"/>
</dbReference>
<evidence type="ECO:0000313" key="14">
    <source>
        <dbReference type="EMBL" id="CAG8589926.1"/>
    </source>
</evidence>
<dbReference type="Gene3D" id="3.20.20.80">
    <property type="entry name" value="Glycosidases"/>
    <property type="match status" value="1"/>
</dbReference>
<dbReference type="InterPro" id="IPR017853">
    <property type="entry name" value="GH"/>
</dbReference>
<comment type="subcellular location">
    <subcellularLocation>
        <location evidence="1">Nucleus</location>
    </subcellularLocation>
</comment>
<evidence type="ECO:0000256" key="5">
    <source>
        <dbReference type="ARBA" id="ARBA00022729"/>
    </source>
</evidence>
<evidence type="ECO:0000259" key="12">
    <source>
        <dbReference type="Pfam" id="PF17137"/>
    </source>
</evidence>
<dbReference type="SUPFAM" id="SSF140102">
    <property type="entry name" value="ISY1 domain-like"/>
    <property type="match status" value="1"/>
</dbReference>
<dbReference type="GO" id="GO:0090599">
    <property type="term" value="F:alpha-glucosidase activity"/>
    <property type="evidence" value="ECO:0007669"/>
    <property type="project" value="TreeGrafter"/>
</dbReference>
<feature type="domain" description="DUF5110" evidence="12">
    <location>
        <begin position="478"/>
        <end position="523"/>
    </location>
</feature>
<comment type="caution">
    <text evidence="14">The sequence shown here is derived from an EMBL/GenBank/DDBJ whole genome shotgun (WGS) entry which is preliminary data.</text>
</comment>
<dbReference type="Proteomes" id="UP000789739">
    <property type="component" value="Unassembled WGS sequence"/>
</dbReference>
<evidence type="ECO:0000256" key="1">
    <source>
        <dbReference type="ARBA" id="ARBA00004123"/>
    </source>
</evidence>
<sequence>MSETGIIDVFVFLGPTASDILKSYATITGFTPLPRQFAIGYHQCRWNYINKNDVLEVDEGFDNHGIPYDVIWLDIEHTDGKKYFSWDPTKFAEPEEMLEELDRKGRKAVTIVDPHLKRDDDYYVYKEAKDNDLLIKKSDNTVFDGWCWPGSSSWVDYTNPKAQRWWAGKFGFDQYKGSRDNLFIWNDMNEARRFYIHPSVFNGPEITFPKDLVHYDGWEHRNVHNIYGLLLHAATSRGVRSRTDPPLRPFVLSRAYFAGSQRYGAIWTGDNYAKWSHLRATVPMLLSNSIAGMAFAGADVGGFFGNPEPELLVRWYQAGAFQPFFRGHAHIDTKRREPWLFGEENTKLIRNAVRERYALLPLLYSLFYEANVTGLPIMRPMFLVHPSAKEAFGIDDQFYVGDSLIVKPITAEGVVVTDVHLPTDDLYYDYWTYVATSGPGNVQVDAPLDRIPVFIRGGSIIPRRQRFRRSSHSMRYDPLTLVVALNRKREASGNLYLDDGDSYDHLDGHYIYCRFTYKDNTLTSVSNGGNASKNKFAKTIDGVRVERVIIVGLKKKPEKIVARHAGDKKGVEPVFYWGRKNVIGTGIIHTNTNEDVLVIKNPNLLIHKNWEIELTARNKEKAQSILYRFREAQAAELGLIRQKERRPYLASECNNRQEAEKWRQQIVREISRKVSKIQDAGLSDYQIRDLNDEINKLMREKGHWEDQIKRLGGPDYKRIGPKMLDYEGKEVPGNRGYKYFGRAKDLPGVRELFQQEAPDLPKRTRFDLYKNVDADYYGYRDEEDGTLLEYERERQAQVIAKALALPDGAEPTDKSLQKQKQVDARTSLMDIDQEEKYVAHVAVPSQKEIEEYLVRRRKRQMLERYTEVS</sequence>
<dbReference type="Pfam" id="PF06246">
    <property type="entry name" value="Isy1"/>
    <property type="match status" value="1"/>
</dbReference>
<evidence type="ECO:0000256" key="6">
    <source>
        <dbReference type="ARBA" id="ARBA00022801"/>
    </source>
</evidence>
<keyword evidence="6 10" id="KW-0378">Hydrolase</keyword>
<evidence type="ECO:0000256" key="7">
    <source>
        <dbReference type="ARBA" id="ARBA00023180"/>
    </source>
</evidence>
<dbReference type="GO" id="GO:0005634">
    <property type="term" value="C:nucleus"/>
    <property type="evidence" value="ECO:0007669"/>
    <property type="project" value="UniProtKB-SubCell"/>
</dbReference>
<dbReference type="PANTHER" id="PTHR22762:SF54">
    <property type="entry name" value="BCDNA.GH04962"/>
    <property type="match status" value="1"/>
</dbReference>
<evidence type="ECO:0000256" key="8">
    <source>
        <dbReference type="ARBA" id="ARBA00023242"/>
    </source>
</evidence>
<dbReference type="FunFam" id="1.10.287.660:FF:000001">
    <property type="entry name" value="pre-mRNA-splicing factor ISY1 homolog"/>
    <property type="match status" value="1"/>
</dbReference>
<dbReference type="GO" id="GO:0000350">
    <property type="term" value="P:generation of catalytic spliceosome for second transesterification step"/>
    <property type="evidence" value="ECO:0007669"/>
    <property type="project" value="InterPro"/>
</dbReference>
<dbReference type="FunFam" id="2.60.40.1180:FF:000023">
    <property type="entry name" value="neutral alpha-glucosidase AB isoform X2"/>
    <property type="match status" value="1"/>
</dbReference>